<dbReference type="InterPro" id="IPR036407">
    <property type="entry name" value="DM_DNA-bd_sf"/>
</dbReference>
<dbReference type="GO" id="GO:0005634">
    <property type="term" value="C:nucleus"/>
    <property type="evidence" value="ECO:0007669"/>
    <property type="project" value="UniProtKB-SubCell"/>
</dbReference>
<evidence type="ECO:0000256" key="4">
    <source>
        <dbReference type="ARBA" id="ARBA00023242"/>
    </source>
</evidence>
<feature type="compositionally biased region" description="Basic residues" evidence="6">
    <location>
        <begin position="154"/>
        <end position="163"/>
    </location>
</feature>
<comment type="subcellular location">
    <subcellularLocation>
        <location evidence="5">Nucleus</location>
    </subcellularLocation>
</comment>
<dbReference type="SUPFAM" id="SSF82927">
    <property type="entry name" value="Cysteine-rich DNA binding domain, (DM domain)"/>
    <property type="match status" value="1"/>
</dbReference>
<keyword evidence="3 5" id="KW-0238">DNA-binding</keyword>
<keyword evidence="2 5" id="KW-0862">Zinc</keyword>
<sequence>MAVCDMSPHHLFPMDVLLDPTHLRQLMTQIKLEPREILSQRNGLPSKDILGPLQRLPPKEILPFIAENEPKKVYFCQRCLNHGISLPRKNHKCECPYVNCACEYCILVERRRKLNSQLHDLEGASPEPEKLADDEDRVQRSRGIDTTGDEEKTRKGKGGKPLV</sequence>
<keyword evidence="4 5" id="KW-0539">Nucleus</keyword>
<dbReference type="GO" id="GO:0000981">
    <property type="term" value="F:DNA-binding transcription factor activity, RNA polymerase II-specific"/>
    <property type="evidence" value="ECO:0007669"/>
    <property type="project" value="TreeGrafter"/>
</dbReference>
<evidence type="ECO:0000256" key="6">
    <source>
        <dbReference type="SAM" id="MobiDB-lite"/>
    </source>
</evidence>
<reference evidence="9" key="1">
    <citation type="submission" date="2016-11" db="UniProtKB">
        <authorList>
            <consortium name="WormBaseParasite"/>
        </authorList>
    </citation>
    <scope>IDENTIFICATION</scope>
</reference>
<feature type="region of interest" description="Disordered" evidence="6">
    <location>
        <begin position="120"/>
        <end position="163"/>
    </location>
</feature>
<protein>
    <submittedName>
        <fullName evidence="9">DM domain-containing protein</fullName>
    </submittedName>
</protein>
<keyword evidence="8" id="KW-1185">Reference proteome</keyword>
<evidence type="ECO:0000313" key="8">
    <source>
        <dbReference type="Proteomes" id="UP000095283"/>
    </source>
</evidence>
<dbReference type="SMART" id="SM00301">
    <property type="entry name" value="DM"/>
    <property type="match status" value="1"/>
</dbReference>
<evidence type="ECO:0000259" key="7">
    <source>
        <dbReference type="PROSITE" id="PS50809"/>
    </source>
</evidence>
<dbReference type="GO" id="GO:0000978">
    <property type="term" value="F:RNA polymerase II cis-regulatory region sequence-specific DNA binding"/>
    <property type="evidence" value="ECO:0007669"/>
    <property type="project" value="TreeGrafter"/>
</dbReference>
<name>A0A1I7XLF1_HETBA</name>
<accession>A0A1I7XLF1</accession>
<dbReference type="PROSITE" id="PS50809">
    <property type="entry name" value="DM_2"/>
    <property type="match status" value="1"/>
</dbReference>
<evidence type="ECO:0000256" key="3">
    <source>
        <dbReference type="ARBA" id="ARBA00023125"/>
    </source>
</evidence>
<feature type="domain" description="DM" evidence="7">
    <location>
        <begin position="76"/>
        <end position="142"/>
    </location>
</feature>
<dbReference type="InterPro" id="IPR001275">
    <property type="entry name" value="DM_DNA-bd"/>
</dbReference>
<evidence type="ECO:0000256" key="2">
    <source>
        <dbReference type="ARBA" id="ARBA00022833"/>
    </source>
</evidence>
<feature type="compositionally biased region" description="Basic and acidic residues" evidence="6">
    <location>
        <begin position="120"/>
        <end position="153"/>
    </location>
</feature>
<dbReference type="WBParaSite" id="Hba_18606">
    <property type="protein sequence ID" value="Hba_18606"/>
    <property type="gene ID" value="Hba_18606"/>
</dbReference>
<evidence type="ECO:0000256" key="1">
    <source>
        <dbReference type="ARBA" id="ARBA00022723"/>
    </source>
</evidence>
<dbReference type="PANTHER" id="PTHR12322">
    <property type="entry name" value="DOUBLESEX AND MAB-3 RELATED TRANSCRIPTION FACTOR DMRT"/>
    <property type="match status" value="1"/>
</dbReference>
<evidence type="ECO:0000313" key="9">
    <source>
        <dbReference type="WBParaSite" id="Hba_18606"/>
    </source>
</evidence>
<dbReference type="InterPro" id="IPR026607">
    <property type="entry name" value="DMRT"/>
</dbReference>
<proteinExistence type="predicted"/>
<dbReference type="Proteomes" id="UP000095283">
    <property type="component" value="Unplaced"/>
</dbReference>
<dbReference type="GO" id="GO:0046872">
    <property type="term" value="F:metal ion binding"/>
    <property type="evidence" value="ECO:0007669"/>
    <property type="project" value="UniProtKB-KW"/>
</dbReference>
<feature type="DNA-binding region" description="DM" evidence="5">
    <location>
        <begin position="76"/>
        <end position="142"/>
    </location>
</feature>
<dbReference type="PANTHER" id="PTHR12322:SF116">
    <property type="entry name" value="DOUBLESEX-MAB RELATED 99B"/>
    <property type="match status" value="1"/>
</dbReference>
<keyword evidence="1 5" id="KW-0479">Metal-binding</keyword>
<organism evidence="8 9">
    <name type="scientific">Heterorhabditis bacteriophora</name>
    <name type="common">Entomopathogenic nematode worm</name>
    <dbReference type="NCBI Taxonomy" id="37862"/>
    <lineage>
        <taxon>Eukaryota</taxon>
        <taxon>Metazoa</taxon>
        <taxon>Ecdysozoa</taxon>
        <taxon>Nematoda</taxon>
        <taxon>Chromadorea</taxon>
        <taxon>Rhabditida</taxon>
        <taxon>Rhabditina</taxon>
        <taxon>Rhabditomorpha</taxon>
        <taxon>Strongyloidea</taxon>
        <taxon>Heterorhabditidae</taxon>
        <taxon>Heterorhabditis</taxon>
    </lineage>
</organism>
<dbReference type="Gene3D" id="4.10.1040.10">
    <property type="entry name" value="DM DNA-binding domain"/>
    <property type="match status" value="1"/>
</dbReference>
<dbReference type="AlphaFoldDB" id="A0A1I7XLF1"/>
<dbReference type="Pfam" id="PF00751">
    <property type="entry name" value="DM"/>
    <property type="match status" value="1"/>
</dbReference>
<dbReference type="GO" id="GO:0007548">
    <property type="term" value="P:sex differentiation"/>
    <property type="evidence" value="ECO:0007669"/>
    <property type="project" value="TreeGrafter"/>
</dbReference>
<evidence type="ECO:0000256" key="5">
    <source>
        <dbReference type="PROSITE-ProRule" id="PRU00070"/>
    </source>
</evidence>
<dbReference type="PROSITE" id="PS40000">
    <property type="entry name" value="DM_1"/>
    <property type="match status" value="1"/>
</dbReference>